<reference evidence="2" key="2">
    <citation type="journal article" date="2015" name="Sci. Rep.">
        <title>Genetic analysis of capsular polysaccharide synthesis gene clusters in 79 capsular types of Klebsiella spp.</title>
        <authorList>
            <person name="Pan Y.J."/>
            <person name="Lin T.L."/>
            <person name="Chen C.T."/>
            <person name="Chen Y.Y."/>
            <person name="Hsieh P.F."/>
            <person name="Hsu C.R."/>
            <person name="Wu M.C."/>
            <person name="Wang J.T."/>
        </authorList>
    </citation>
    <scope>NUCLEOTIDE SEQUENCE</scope>
    <source>
        <strain evidence="2">7522</strain>
    </source>
</reference>
<evidence type="ECO:0000256" key="1">
    <source>
        <dbReference type="SAM" id="Phobius"/>
    </source>
</evidence>
<dbReference type="EMBL" id="AB924572">
    <property type="protein sequence ID" value="BAT23639.1"/>
    <property type="molecule type" value="Genomic_DNA"/>
</dbReference>
<gene>
    <name evidence="2" type="primary">wzy</name>
</gene>
<feature type="transmembrane region" description="Helical" evidence="1">
    <location>
        <begin position="178"/>
        <end position="199"/>
    </location>
</feature>
<feature type="transmembrane region" description="Helical" evidence="1">
    <location>
        <begin position="106"/>
        <end position="126"/>
    </location>
</feature>
<sequence>MWKIYSQPMLLGCEMFEINIKEDGFTMPKREMTSKEMLVKYAIFMLLVPLLTYLVGDKNIYQWNDYYTYPNYYNFSSETPLSGVFKQGMDPLFIVLMKPFTFLDDGFSTFTIVCAYFTLLMKLSALRNSTENFFVLLVLYSSYILCLHDYVQIRISLALALIAFGIYTVNSRNIRYCLFLFAIFIHLTSVFVVLTYFVYKILGVRKFIFSHCFPSCSLVCYQWV</sequence>
<dbReference type="Pfam" id="PF14897">
    <property type="entry name" value="EpsG"/>
    <property type="match status" value="1"/>
</dbReference>
<name>A0A0P0YR97_9ENTR</name>
<dbReference type="InterPro" id="IPR049458">
    <property type="entry name" value="EpsG-like"/>
</dbReference>
<keyword evidence="1" id="KW-0472">Membrane</keyword>
<feature type="transmembrane region" description="Helical" evidence="1">
    <location>
        <begin position="38"/>
        <end position="56"/>
    </location>
</feature>
<feature type="transmembrane region" description="Helical" evidence="1">
    <location>
        <begin position="133"/>
        <end position="166"/>
    </location>
</feature>
<accession>A0A0P0YR97</accession>
<keyword evidence="1" id="KW-1133">Transmembrane helix</keyword>
<reference evidence="2" key="1">
    <citation type="submission" date="2014-04" db="EMBL/GenBank/DDBJ databases">
        <authorList>
            <person name="Harrison E."/>
        </authorList>
    </citation>
    <scope>NUCLEOTIDE SEQUENCE</scope>
    <source>
        <strain evidence="2">7522</strain>
    </source>
</reference>
<proteinExistence type="predicted"/>
<dbReference type="AlphaFoldDB" id="A0A0P0YR97"/>
<evidence type="ECO:0000313" key="2">
    <source>
        <dbReference type="EMBL" id="BAT23639.1"/>
    </source>
</evidence>
<protein>
    <submittedName>
        <fullName evidence="2">O-antigen and lipid-linked capsular repeat unit polymerase</fullName>
    </submittedName>
</protein>
<organism evidence="2">
    <name type="scientific">Klebsiella sp. 7522</name>
    <dbReference type="NCBI Taxonomy" id="1497811"/>
    <lineage>
        <taxon>Bacteria</taxon>
        <taxon>Pseudomonadati</taxon>
        <taxon>Pseudomonadota</taxon>
        <taxon>Gammaproteobacteria</taxon>
        <taxon>Enterobacterales</taxon>
        <taxon>Enterobacteriaceae</taxon>
        <taxon>Klebsiella/Raoultella group</taxon>
        <taxon>Klebsiella</taxon>
    </lineage>
</organism>
<keyword evidence="1" id="KW-0812">Transmembrane</keyword>